<name>A0ABU0WYS2_9PSEU</name>
<comment type="caution">
    <text evidence="1">The sequence shown here is derived from an EMBL/GenBank/DDBJ whole genome shotgun (WGS) entry which is preliminary data.</text>
</comment>
<dbReference type="EMBL" id="NSDM01000002">
    <property type="protein sequence ID" value="MDQ2583489.1"/>
    <property type="molecule type" value="Genomic_DNA"/>
</dbReference>
<gene>
    <name evidence="1" type="ORF">CKY47_05740</name>
</gene>
<dbReference type="InterPro" id="IPR036736">
    <property type="entry name" value="ACP-like_sf"/>
</dbReference>
<reference evidence="1 2" key="1">
    <citation type="submission" date="2017-06" db="EMBL/GenBank/DDBJ databases">
        <title>Cultured bacterium strain Saccharothrix yanglingensis Hhs.015.</title>
        <authorList>
            <person name="Xia Y."/>
        </authorList>
    </citation>
    <scope>NUCLEOTIDE SEQUENCE [LARGE SCALE GENOMIC DNA]</scope>
    <source>
        <strain evidence="1 2">Hhs.015</strain>
    </source>
</reference>
<proteinExistence type="predicted"/>
<evidence type="ECO:0000313" key="2">
    <source>
        <dbReference type="Proteomes" id="UP001225605"/>
    </source>
</evidence>
<dbReference type="Proteomes" id="UP001225605">
    <property type="component" value="Unassembled WGS sequence"/>
</dbReference>
<accession>A0ABU0WYS2</accession>
<sequence>MTRHSPSVDHFAEETTMNDGLLDELRKWVLDKHPELEDIDIDLDIIDSRIVSSLEFISLLLFVEELRGEPLLSDDVQLESFRTLRMINDHFLVR</sequence>
<organism evidence="1 2">
    <name type="scientific">Saccharothrix yanglingensis</name>
    <dbReference type="NCBI Taxonomy" id="659496"/>
    <lineage>
        <taxon>Bacteria</taxon>
        <taxon>Bacillati</taxon>
        <taxon>Actinomycetota</taxon>
        <taxon>Actinomycetes</taxon>
        <taxon>Pseudonocardiales</taxon>
        <taxon>Pseudonocardiaceae</taxon>
        <taxon>Saccharothrix</taxon>
    </lineage>
</organism>
<protein>
    <submittedName>
        <fullName evidence="1">Holo</fullName>
    </submittedName>
</protein>
<dbReference type="Gene3D" id="1.10.1200.10">
    <property type="entry name" value="ACP-like"/>
    <property type="match status" value="1"/>
</dbReference>
<evidence type="ECO:0000313" key="1">
    <source>
        <dbReference type="EMBL" id="MDQ2583489.1"/>
    </source>
</evidence>
<keyword evidence="2" id="KW-1185">Reference proteome</keyword>